<dbReference type="Proteomes" id="UP000281915">
    <property type="component" value="Unassembled WGS sequence"/>
</dbReference>
<sequence>MAVYHRGYPMKKGLLLSIAALLTFSLSLAGCGGASNSAGGATEGGSAPSGNGGENLVLKIGDITKPNHSWNRALEKLNQDLQSKSNGRISLELYPGGELGNEKDMMQQLDTGNLDMAVITAAELSSHSDAFGAWLMPFVVDNHEQAYKLWSSQESMALFETLGKNNAHGLGYLSSGFRYYLMKSAPITQPADLASKKLRVTPSPTILDYYKSLQVSPTPMPLTEVYTALQTGVIDGIDIDSESVQPEKLYEIAKEMTPSKHMYWIGGILINKDRWSGLSDEDRKLLEESITAAMEFNVQDVSKNEIEGLEFLKQQPDFTISELKKEDFAPYVEGVESAWSAKSPEIAAFLKKAKEISNQ</sequence>
<accession>A0A3M8CWM1</accession>
<dbReference type="PANTHER" id="PTHR33376:SF2">
    <property type="entry name" value="DICARBOXYLATE-BINDING PERIPLASMIC PROTEIN"/>
    <property type="match status" value="1"/>
</dbReference>
<protein>
    <submittedName>
        <fullName evidence="3">TRAP transporter substrate-binding protein</fullName>
    </submittedName>
</protein>
<dbReference type="InterPro" id="IPR004682">
    <property type="entry name" value="TRAP_DctP"/>
</dbReference>
<reference evidence="3 4" key="1">
    <citation type="submission" date="2018-10" db="EMBL/GenBank/DDBJ databases">
        <title>Phylogenomics of Brevibacillus.</title>
        <authorList>
            <person name="Dunlap C."/>
        </authorList>
    </citation>
    <scope>NUCLEOTIDE SEQUENCE [LARGE SCALE GENOMIC DNA]</scope>
    <source>
        <strain evidence="3 4">JCM 15085</strain>
    </source>
</reference>
<organism evidence="3 4">
    <name type="scientific">Brevibacillus panacihumi</name>
    <dbReference type="NCBI Taxonomy" id="497735"/>
    <lineage>
        <taxon>Bacteria</taxon>
        <taxon>Bacillati</taxon>
        <taxon>Bacillota</taxon>
        <taxon>Bacilli</taxon>
        <taxon>Bacillales</taxon>
        <taxon>Paenibacillaceae</taxon>
        <taxon>Brevibacillus</taxon>
    </lineage>
</organism>
<gene>
    <name evidence="3" type="ORF">EDM58_09325</name>
</gene>
<dbReference type="InterPro" id="IPR018389">
    <property type="entry name" value="DctP_fam"/>
</dbReference>
<feature type="chain" id="PRO_5038839829" evidence="2">
    <location>
        <begin position="30"/>
        <end position="359"/>
    </location>
</feature>
<dbReference type="GO" id="GO:0030246">
    <property type="term" value="F:carbohydrate binding"/>
    <property type="evidence" value="ECO:0007669"/>
    <property type="project" value="TreeGrafter"/>
</dbReference>
<dbReference type="GO" id="GO:0030288">
    <property type="term" value="C:outer membrane-bounded periplasmic space"/>
    <property type="evidence" value="ECO:0007669"/>
    <property type="project" value="InterPro"/>
</dbReference>
<keyword evidence="1 2" id="KW-0732">Signal</keyword>
<dbReference type="CDD" id="cd13603">
    <property type="entry name" value="PBP2_TRAP_Siap_TeaA_like"/>
    <property type="match status" value="1"/>
</dbReference>
<dbReference type="GO" id="GO:0055085">
    <property type="term" value="P:transmembrane transport"/>
    <property type="evidence" value="ECO:0007669"/>
    <property type="project" value="InterPro"/>
</dbReference>
<dbReference type="PROSITE" id="PS51257">
    <property type="entry name" value="PROKAR_LIPOPROTEIN"/>
    <property type="match status" value="1"/>
</dbReference>
<comment type="caution">
    <text evidence="3">The sequence shown here is derived from an EMBL/GenBank/DDBJ whole genome shotgun (WGS) entry which is preliminary data.</text>
</comment>
<dbReference type="PANTHER" id="PTHR33376">
    <property type="match status" value="1"/>
</dbReference>
<dbReference type="Gene3D" id="3.40.190.170">
    <property type="entry name" value="Bacterial extracellular solute-binding protein, family 7"/>
    <property type="match status" value="1"/>
</dbReference>
<evidence type="ECO:0000313" key="4">
    <source>
        <dbReference type="Proteomes" id="UP000281915"/>
    </source>
</evidence>
<dbReference type="Pfam" id="PF03480">
    <property type="entry name" value="DctP"/>
    <property type="match status" value="1"/>
</dbReference>
<dbReference type="AlphaFoldDB" id="A0A3M8CWM1"/>
<evidence type="ECO:0000313" key="3">
    <source>
        <dbReference type="EMBL" id="RNB79771.1"/>
    </source>
</evidence>
<evidence type="ECO:0000256" key="1">
    <source>
        <dbReference type="ARBA" id="ARBA00022729"/>
    </source>
</evidence>
<dbReference type="PIRSF" id="PIRSF006470">
    <property type="entry name" value="DctB"/>
    <property type="match status" value="1"/>
</dbReference>
<feature type="signal peptide" evidence="2">
    <location>
        <begin position="1"/>
        <end position="29"/>
    </location>
</feature>
<name>A0A3M8CWM1_9BACL</name>
<dbReference type="EMBL" id="RHHT01000017">
    <property type="protein sequence ID" value="RNB79771.1"/>
    <property type="molecule type" value="Genomic_DNA"/>
</dbReference>
<evidence type="ECO:0000256" key="2">
    <source>
        <dbReference type="SAM" id="SignalP"/>
    </source>
</evidence>
<proteinExistence type="predicted"/>
<dbReference type="NCBIfam" id="NF037995">
    <property type="entry name" value="TRAP_S1"/>
    <property type="match status" value="1"/>
</dbReference>
<dbReference type="InterPro" id="IPR038404">
    <property type="entry name" value="TRAP_DctP_sf"/>
</dbReference>